<reference evidence="1 2" key="1">
    <citation type="submission" date="2021-05" db="EMBL/GenBank/DDBJ databases">
        <title>Genome Assembly of Synthetic Allotetraploid Brassica napus Reveals Homoeologous Exchanges between Subgenomes.</title>
        <authorList>
            <person name="Davis J.T."/>
        </authorList>
    </citation>
    <scope>NUCLEOTIDE SEQUENCE [LARGE SCALE GENOMIC DNA]</scope>
    <source>
        <strain evidence="2">cv. Da-Ae</strain>
        <tissue evidence="1">Seedling</tissue>
    </source>
</reference>
<protein>
    <submittedName>
        <fullName evidence="1">Uncharacterized protein</fullName>
    </submittedName>
</protein>
<dbReference type="Proteomes" id="UP000824890">
    <property type="component" value="Unassembled WGS sequence"/>
</dbReference>
<accession>A0ABQ8DB59</accession>
<gene>
    <name evidence="1" type="ORF">HID58_018838</name>
</gene>
<evidence type="ECO:0000313" key="2">
    <source>
        <dbReference type="Proteomes" id="UP000824890"/>
    </source>
</evidence>
<sequence>MTRKKQTINIKPRYGTWDVQRVRHLFVEEDANQILEMRPQLNRHDTMVWGFSRNGLCKPKLWGRLADTESFGCFVNTQPSLILNGGIRAYRRCDIKLWCLNLHHIWREKQF</sequence>
<organism evidence="1 2">
    <name type="scientific">Brassica napus</name>
    <name type="common">Rape</name>
    <dbReference type="NCBI Taxonomy" id="3708"/>
    <lineage>
        <taxon>Eukaryota</taxon>
        <taxon>Viridiplantae</taxon>
        <taxon>Streptophyta</taxon>
        <taxon>Embryophyta</taxon>
        <taxon>Tracheophyta</taxon>
        <taxon>Spermatophyta</taxon>
        <taxon>Magnoliopsida</taxon>
        <taxon>eudicotyledons</taxon>
        <taxon>Gunneridae</taxon>
        <taxon>Pentapetalae</taxon>
        <taxon>rosids</taxon>
        <taxon>malvids</taxon>
        <taxon>Brassicales</taxon>
        <taxon>Brassicaceae</taxon>
        <taxon>Brassiceae</taxon>
        <taxon>Brassica</taxon>
    </lineage>
</organism>
<dbReference type="EMBL" id="JAGKQM010000005">
    <property type="protein sequence ID" value="KAH0926582.1"/>
    <property type="molecule type" value="Genomic_DNA"/>
</dbReference>
<keyword evidence="2" id="KW-1185">Reference proteome</keyword>
<evidence type="ECO:0000313" key="1">
    <source>
        <dbReference type="EMBL" id="KAH0926582.1"/>
    </source>
</evidence>
<name>A0ABQ8DB59_BRANA</name>
<proteinExistence type="predicted"/>
<comment type="caution">
    <text evidence="1">The sequence shown here is derived from an EMBL/GenBank/DDBJ whole genome shotgun (WGS) entry which is preliminary data.</text>
</comment>